<feature type="transmembrane region" description="Helical" evidence="1">
    <location>
        <begin position="224"/>
        <end position="244"/>
    </location>
</feature>
<dbReference type="InterPro" id="IPR014231">
    <property type="entry name" value="Spore_YpjB"/>
</dbReference>
<reference evidence="4" key="1">
    <citation type="journal article" date="2019" name="Int. J. Syst. Evol. Microbiol.">
        <title>The Global Catalogue of Microorganisms (GCM) 10K type strain sequencing project: providing services to taxonomists for standard genome sequencing and annotation.</title>
        <authorList>
            <consortium name="The Broad Institute Genomics Platform"/>
            <consortium name="The Broad Institute Genome Sequencing Center for Infectious Disease"/>
            <person name="Wu L."/>
            <person name="Ma J."/>
        </authorList>
    </citation>
    <scope>NUCLEOTIDE SEQUENCE [LARGE SCALE GENOMIC DNA]</scope>
    <source>
        <strain evidence="4">JCM 9731</strain>
    </source>
</reference>
<evidence type="ECO:0000313" key="3">
    <source>
        <dbReference type="EMBL" id="GAA0347729.1"/>
    </source>
</evidence>
<organism evidence="3 4">
    <name type="scientific">Bacillus carboniphilus</name>
    <dbReference type="NCBI Taxonomy" id="86663"/>
    <lineage>
        <taxon>Bacteria</taxon>
        <taxon>Bacillati</taxon>
        <taxon>Bacillota</taxon>
        <taxon>Bacilli</taxon>
        <taxon>Bacillales</taxon>
        <taxon>Bacillaceae</taxon>
        <taxon>Bacillus</taxon>
    </lineage>
</organism>
<dbReference type="Proteomes" id="UP001500782">
    <property type="component" value="Unassembled WGS sequence"/>
</dbReference>
<keyword evidence="1" id="KW-0812">Transmembrane</keyword>
<name>A0ABP3GKA7_9BACI</name>
<dbReference type="RefSeq" id="WP_343803975.1">
    <property type="nucleotide sequence ID" value="NZ_BAAADJ010000064.1"/>
</dbReference>
<keyword evidence="2" id="KW-0732">Signal</keyword>
<gene>
    <name evidence="3" type="primary">ypjB</name>
    <name evidence="3" type="ORF">GCM10008967_42600</name>
</gene>
<protein>
    <submittedName>
        <fullName evidence="3">Sporulation protein YpjB</fullName>
    </submittedName>
</protein>
<dbReference type="EMBL" id="BAAADJ010000064">
    <property type="protein sequence ID" value="GAA0347729.1"/>
    <property type="molecule type" value="Genomic_DNA"/>
</dbReference>
<keyword evidence="1" id="KW-1133">Transmembrane helix</keyword>
<feature type="chain" id="PRO_5046690235" evidence="2">
    <location>
        <begin position="23"/>
        <end position="263"/>
    </location>
</feature>
<dbReference type="NCBIfam" id="TIGR02878">
    <property type="entry name" value="spore_ypjB"/>
    <property type="match status" value="1"/>
</dbReference>
<evidence type="ECO:0000256" key="1">
    <source>
        <dbReference type="SAM" id="Phobius"/>
    </source>
</evidence>
<dbReference type="Pfam" id="PF09577">
    <property type="entry name" value="Spore_YpjB"/>
    <property type="match status" value="1"/>
</dbReference>
<proteinExistence type="predicted"/>
<evidence type="ECO:0000313" key="4">
    <source>
        <dbReference type="Proteomes" id="UP001500782"/>
    </source>
</evidence>
<keyword evidence="1" id="KW-0472">Membrane</keyword>
<comment type="caution">
    <text evidence="3">The sequence shown here is derived from an EMBL/GenBank/DDBJ whole genome shotgun (WGS) entry which is preliminary data.</text>
</comment>
<keyword evidence="4" id="KW-1185">Reference proteome</keyword>
<feature type="signal peptide" evidence="2">
    <location>
        <begin position="1"/>
        <end position="22"/>
    </location>
</feature>
<sequence>MKIRLICIVLTLLFFGNGIGHAASKTPLESLSNLSEKALQLTKAGHFDRAELLMNQFSNQFSDLSSQFVFSMDQVQVISIAHQDAVKALRNENLTFDDKVSRMVKFRLVMDALVSTHQPLWTQMEDSIMNLYNQAVAAAQEQNWQQFHLLYNSFLTQYDLIYPSIKLDAPTETVLKVDARVQYIDEYRPEVLTDPNGMMELEALAQDLKSLFNQSEEDEADPSLWWVIFTTGSIIIVTLSYVGYRKYKAEKPRRKKYPKKLKD</sequence>
<accession>A0ABP3GKA7</accession>
<evidence type="ECO:0000256" key="2">
    <source>
        <dbReference type="SAM" id="SignalP"/>
    </source>
</evidence>